<evidence type="ECO:0000256" key="8">
    <source>
        <dbReference type="ARBA" id="ARBA00047380"/>
    </source>
</evidence>
<dbReference type="NCBIfam" id="NF004014">
    <property type="entry name" value="PRK05477.1-4"/>
    <property type="match status" value="1"/>
</dbReference>
<keyword evidence="4 10" id="KW-0547">Nucleotide-binding</keyword>
<evidence type="ECO:0000313" key="13">
    <source>
        <dbReference type="Proteomes" id="UP000178179"/>
    </source>
</evidence>
<proteinExistence type="inferred from homology"/>
<evidence type="ECO:0000259" key="11">
    <source>
        <dbReference type="SMART" id="SM00845"/>
    </source>
</evidence>
<feature type="domain" description="Asn/Gln amidotransferase" evidence="11">
    <location>
        <begin position="306"/>
        <end position="460"/>
    </location>
</feature>
<comment type="function">
    <text evidence="7 10">Allows the formation of correctly charged Asn-tRNA(Asn) or Gln-tRNA(Gln) through the transamidation of misacylated Asp-tRNA(Asn) or Glu-tRNA(Gln) in organisms which lack either or both of asparaginyl-tRNA or glutaminyl-tRNA synthetases. The reaction takes place in the presence of glutamine and ATP through an activated phospho-Asp-tRNA(Asn) or phospho-Glu-tRNA(Gln).</text>
</comment>
<evidence type="ECO:0000256" key="1">
    <source>
        <dbReference type="ARBA" id="ARBA00005306"/>
    </source>
</evidence>
<dbReference type="PROSITE" id="PS00018">
    <property type="entry name" value="EF_HAND_1"/>
    <property type="match status" value="1"/>
</dbReference>
<sequence length="462" mass="51956">MFCGCLNDPDETTPNVNVCSICLAYPGSLPTINKEAVKAIIKVGYAIGGEILNHSKFDRKSYFYPDLPKGYQISQYDLPLVRGGELRGVAVERIHLEEDTARSSHAGEGSLVDFNRAGLPLMELVTKPVIKSAEEALRFAKELQLTLRYLGVSDADMEKGQMRVEANVSIRPKKLFSGKKLGIKVELKNINSFKAVKDAIENETERQKKLLEAGERIRQETRGWNENRKESFPQRFKEEAEDYRYMPEPDLPPMDFDKEGAINTQEIKESLPELPEQKRIRFAKEYGLEEGSDELERLVDDRGEAEFFEEFVSELKITGGGKEMVKLGVNYLDSDLVGIMKEEKATWDSLKITPENFAELITIVGGNKVSSRSAKDILREMFATGDDPGNIVERMDLTQIVDEGTIENIIKEMIGKNAAAVADFRKGKETAIRFLIGQSMAKLRGRGNPALVEKLLREHLSK</sequence>
<dbReference type="EMBL" id="MHIS01000013">
    <property type="protein sequence ID" value="OGY56604.1"/>
    <property type="molecule type" value="Genomic_DNA"/>
</dbReference>
<organism evidence="12 13">
    <name type="scientific">Candidatus Colwellbacteria bacterium GWA2_46_10</name>
    <dbReference type="NCBI Taxonomy" id="1797684"/>
    <lineage>
        <taxon>Bacteria</taxon>
        <taxon>Candidatus Colwelliibacteriota</taxon>
    </lineage>
</organism>
<dbReference type="InterPro" id="IPR017959">
    <property type="entry name" value="Asn/Gln-tRNA_amidoTrfase_suB/E"/>
</dbReference>
<evidence type="ECO:0000256" key="2">
    <source>
        <dbReference type="ARBA" id="ARBA00011123"/>
    </source>
</evidence>
<dbReference type="GO" id="GO:0070681">
    <property type="term" value="P:glutaminyl-tRNAGln biosynthesis via transamidation"/>
    <property type="evidence" value="ECO:0007669"/>
    <property type="project" value="TreeGrafter"/>
</dbReference>
<comment type="catalytic activity">
    <reaction evidence="8 10">
        <text>L-aspartyl-tRNA(Asn) + L-glutamine + ATP + H2O = L-asparaginyl-tRNA(Asn) + L-glutamate + ADP + phosphate + 2 H(+)</text>
        <dbReference type="Rhea" id="RHEA:14513"/>
        <dbReference type="Rhea" id="RHEA-COMP:9674"/>
        <dbReference type="Rhea" id="RHEA-COMP:9677"/>
        <dbReference type="ChEBI" id="CHEBI:15377"/>
        <dbReference type="ChEBI" id="CHEBI:15378"/>
        <dbReference type="ChEBI" id="CHEBI:29985"/>
        <dbReference type="ChEBI" id="CHEBI:30616"/>
        <dbReference type="ChEBI" id="CHEBI:43474"/>
        <dbReference type="ChEBI" id="CHEBI:58359"/>
        <dbReference type="ChEBI" id="CHEBI:78515"/>
        <dbReference type="ChEBI" id="CHEBI:78516"/>
        <dbReference type="ChEBI" id="CHEBI:456216"/>
    </reaction>
</comment>
<evidence type="ECO:0000256" key="5">
    <source>
        <dbReference type="ARBA" id="ARBA00022840"/>
    </source>
</evidence>
<dbReference type="Proteomes" id="UP000178179">
    <property type="component" value="Unassembled WGS sequence"/>
</dbReference>
<reference evidence="12 13" key="1">
    <citation type="journal article" date="2016" name="Nat. Commun.">
        <title>Thousands of microbial genomes shed light on interconnected biogeochemical processes in an aquifer system.</title>
        <authorList>
            <person name="Anantharaman K."/>
            <person name="Brown C.T."/>
            <person name="Hug L.A."/>
            <person name="Sharon I."/>
            <person name="Castelle C.J."/>
            <person name="Probst A.J."/>
            <person name="Thomas B.C."/>
            <person name="Singh A."/>
            <person name="Wilkins M.J."/>
            <person name="Karaoz U."/>
            <person name="Brodie E.L."/>
            <person name="Williams K.H."/>
            <person name="Hubbard S.S."/>
            <person name="Banfield J.F."/>
        </authorList>
    </citation>
    <scope>NUCLEOTIDE SEQUENCE [LARGE SCALE GENOMIC DNA]</scope>
</reference>
<dbReference type="InterPro" id="IPR018027">
    <property type="entry name" value="Asn/Gln_amidotransferase"/>
</dbReference>
<comment type="catalytic activity">
    <reaction evidence="9 10">
        <text>L-glutamyl-tRNA(Gln) + L-glutamine + ATP + H2O = L-glutaminyl-tRNA(Gln) + L-glutamate + ADP + phosphate + H(+)</text>
        <dbReference type="Rhea" id="RHEA:17521"/>
        <dbReference type="Rhea" id="RHEA-COMP:9681"/>
        <dbReference type="Rhea" id="RHEA-COMP:9684"/>
        <dbReference type="ChEBI" id="CHEBI:15377"/>
        <dbReference type="ChEBI" id="CHEBI:15378"/>
        <dbReference type="ChEBI" id="CHEBI:29985"/>
        <dbReference type="ChEBI" id="CHEBI:30616"/>
        <dbReference type="ChEBI" id="CHEBI:43474"/>
        <dbReference type="ChEBI" id="CHEBI:58359"/>
        <dbReference type="ChEBI" id="CHEBI:78520"/>
        <dbReference type="ChEBI" id="CHEBI:78521"/>
        <dbReference type="ChEBI" id="CHEBI:456216"/>
    </reaction>
</comment>
<dbReference type="Gene3D" id="1.10.10.410">
    <property type="match status" value="1"/>
</dbReference>
<dbReference type="InterPro" id="IPR014746">
    <property type="entry name" value="Gln_synth/guanido_kin_cat_dom"/>
</dbReference>
<dbReference type="Pfam" id="PF02637">
    <property type="entry name" value="GatB_Yqey"/>
    <property type="match status" value="1"/>
</dbReference>
<accession>A0A1G1YWA0</accession>
<dbReference type="Gene3D" id="1.10.150.380">
    <property type="entry name" value="GatB domain, N-terminal subdomain"/>
    <property type="match status" value="1"/>
</dbReference>
<keyword evidence="5 10" id="KW-0067">ATP-binding</keyword>
<evidence type="ECO:0000256" key="6">
    <source>
        <dbReference type="ARBA" id="ARBA00022917"/>
    </source>
</evidence>
<comment type="subunit">
    <text evidence="2 10">Heterotrimer of A, B and C subunits.</text>
</comment>
<dbReference type="NCBIfam" id="NF004012">
    <property type="entry name" value="PRK05477.1-2"/>
    <property type="match status" value="1"/>
</dbReference>
<evidence type="ECO:0000256" key="4">
    <source>
        <dbReference type="ARBA" id="ARBA00022741"/>
    </source>
</evidence>
<dbReference type="SUPFAM" id="SSF55931">
    <property type="entry name" value="Glutamine synthetase/guanido kinase"/>
    <property type="match status" value="1"/>
</dbReference>
<protein>
    <recommendedName>
        <fullName evidence="10">Aspartyl/glutamyl-tRNA(Asn/Gln) amidotransferase subunit B</fullName>
        <shortName evidence="10">Asp/Glu-ADT subunit B</shortName>
        <ecNumber evidence="10">6.3.5.-</ecNumber>
    </recommendedName>
</protein>
<dbReference type="InterPro" id="IPR006075">
    <property type="entry name" value="Asn/Gln-tRNA_Trfase_suB/E_cat"/>
</dbReference>
<evidence type="ECO:0000256" key="3">
    <source>
        <dbReference type="ARBA" id="ARBA00022598"/>
    </source>
</evidence>
<dbReference type="InterPro" id="IPR003789">
    <property type="entry name" value="Asn/Gln_tRNA_amidoTrase-B-like"/>
</dbReference>
<gene>
    <name evidence="10" type="primary">gatB</name>
    <name evidence="12" type="ORF">A2119_01510</name>
</gene>
<dbReference type="InterPro" id="IPR018247">
    <property type="entry name" value="EF_Hand_1_Ca_BS"/>
</dbReference>
<dbReference type="PANTHER" id="PTHR11659">
    <property type="entry name" value="GLUTAMYL-TRNA GLN AMIDOTRANSFERASE SUBUNIT B MITOCHONDRIAL AND PROKARYOTIC PET112-RELATED"/>
    <property type="match status" value="1"/>
</dbReference>
<dbReference type="InterPro" id="IPR023168">
    <property type="entry name" value="GatB_Yqey_C_2"/>
</dbReference>
<dbReference type="InterPro" id="IPR004413">
    <property type="entry name" value="GatB"/>
</dbReference>
<comment type="similarity">
    <text evidence="1 10">Belongs to the GatB/GatE family. GatB subfamily.</text>
</comment>
<keyword evidence="6 10" id="KW-0648">Protein biosynthesis</keyword>
<dbReference type="GO" id="GO:0050566">
    <property type="term" value="F:asparaginyl-tRNA synthase (glutamine-hydrolyzing) activity"/>
    <property type="evidence" value="ECO:0007669"/>
    <property type="project" value="RHEA"/>
</dbReference>
<name>A0A1G1YWA0_9BACT</name>
<dbReference type="GO" id="GO:0050567">
    <property type="term" value="F:glutaminyl-tRNA synthase (glutamine-hydrolyzing) activity"/>
    <property type="evidence" value="ECO:0007669"/>
    <property type="project" value="UniProtKB-UniRule"/>
</dbReference>
<dbReference type="InterPro" id="IPR017958">
    <property type="entry name" value="Gln-tRNA_amidoTrfase_suB_CS"/>
</dbReference>
<dbReference type="HAMAP" id="MF_00121">
    <property type="entry name" value="GatB"/>
    <property type="match status" value="1"/>
</dbReference>
<evidence type="ECO:0000313" key="12">
    <source>
        <dbReference type="EMBL" id="OGY56604.1"/>
    </source>
</evidence>
<dbReference type="InterPro" id="IPR042114">
    <property type="entry name" value="GatB_C_1"/>
</dbReference>
<dbReference type="FunFam" id="1.10.10.410:FF:000001">
    <property type="entry name" value="Aspartyl/glutamyl-tRNA(Asn/Gln) amidotransferase subunit B"/>
    <property type="match status" value="1"/>
</dbReference>
<dbReference type="GO" id="GO:0005524">
    <property type="term" value="F:ATP binding"/>
    <property type="evidence" value="ECO:0007669"/>
    <property type="project" value="UniProtKB-KW"/>
</dbReference>
<dbReference type="Pfam" id="PF02934">
    <property type="entry name" value="GatB_N"/>
    <property type="match status" value="1"/>
</dbReference>
<dbReference type="GO" id="GO:0006412">
    <property type="term" value="P:translation"/>
    <property type="evidence" value="ECO:0007669"/>
    <property type="project" value="UniProtKB-UniRule"/>
</dbReference>
<dbReference type="PANTHER" id="PTHR11659:SF0">
    <property type="entry name" value="GLUTAMYL-TRNA(GLN) AMIDOTRANSFERASE SUBUNIT B, MITOCHONDRIAL"/>
    <property type="match status" value="1"/>
</dbReference>
<evidence type="ECO:0000256" key="7">
    <source>
        <dbReference type="ARBA" id="ARBA00024799"/>
    </source>
</evidence>
<evidence type="ECO:0000256" key="10">
    <source>
        <dbReference type="HAMAP-Rule" id="MF_00121"/>
    </source>
</evidence>
<dbReference type="PROSITE" id="PS01234">
    <property type="entry name" value="GATB"/>
    <property type="match status" value="1"/>
</dbReference>
<dbReference type="AlphaFoldDB" id="A0A1G1YWA0"/>
<dbReference type="NCBIfam" id="TIGR00133">
    <property type="entry name" value="gatB"/>
    <property type="match status" value="1"/>
</dbReference>
<dbReference type="SUPFAM" id="SSF89095">
    <property type="entry name" value="GatB/YqeY motif"/>
    <property type="match status" value="1"/>
</dbReference>
<dbReference type="EC" id="6.3.5.-" evidence="10"/>
<dbReference type="SMART" id="SM00845">
    <property type="entry name" value="GatB_Yqey"/>
    <property type="match status" value="1"/>
</dbReference>
<keyword evidence="3 10" id="KW-0436">Ligase</keyword>
<evidence type="ECO:0000256" key="9">
    <source>
        <dbReference type="ARBA" id="ARBA00047913"/>
    </source>
</evidence>
<comment type="caution">
    <text evidence="12">The sequence shown here is derived from an EMBL/GenBank/DDBJ whole genome shotgun (WGS) entry which is preliminary data.</text>
</comment>